<proteinExistence type="predicted"/>
<name>A0AA40EB44_9PEZI</name>
<evidence type="ECO:0000313" key="2">
    <source>
        <dbReference type="EMBL" id="KAK0735034.1"/>
    </source>
</evidence>
<gene>
    <name evidence="2" type="ORF">B0T26DRAFT_92982</name>
</gene>
<sequence>MPSEKAWLPALLHLRYASLGEPEATGAPSTPALAFGPRPHPRPLPGPCLFQSSHRPLLLAHTSAQVSLLSSPSVNLGSIISSTQIQPHNPRRRKYRSIFPTLAANKEVDVDVESHGYCPKAQKVNLAPSLPSPWPVGSRDSRPAPSTRSRPQAAELITKSASSSSTKLIIPRRRRRNCAVAFLNHLLPTNYAAQSLAASRPNATCPVSVADDSATSP</sequence>
<dbReference type="RefSeq" id="XP_060303911.1">
    <property type="nucleotide sequence ID" value="XM_060448157.1"/>
</dbReference>
<feature type="region of interest" description="Disordered" evidence="1">
    <location>
        <begin position="128"/>
        <end position="168"/>
    </location>
</feature>
<evidence type="ECO:0000256" key="1">
    <source>
        <dbReference type="SAM" id="MobiDB-lite"/>
    </source>
</evidence>
<dbReference type="EMBL" id="JAUIRO010000001">
    <property type="protein sequence ID" value="KAK0735034.1"/>
    <property type="molecule type" value="Genomic_DNA"/>
</dbReference>
<dbReference type="AlphaFoldDB" id="A0AA40EB44"/>
<dbReference type="GeneID" id="85331427"/>
<keyword evidence="3" id="KW-1185">Reference proteome</keyword>
<organism evidence="2 3">
    <name type="scientific">Lasiosphaeria miniovina</name>
    <dbReference type="NCBI Taxonomy" id="1954250"/>
    <lineage>
        <taxon>Eukaryota</taxon>
        <taxon>Fungi</taxon>
        <taxon>Dikarya</taxon>
        <taxon>Ascomycota</taxon>
        <taxon>Pezizomycotina</taxon>
        <taxon>Sordariomycetes</taxon>
        <taxon>Sordariomycetidae</taxon>
        <taxon>Sordariales</taxon>
        <taxon>Lasiosphaeriaceae</taxon>
        <taxon>Lasiosphaeria</taxon>
    </lineage>
</organism>
<reference evidence="2" key="1">
    <citation type="submission" date="2023-06" db="EMBL/GenBank/DDBJ databases">
        <title>Genome-scale phylogeny and comparative genomics of the fungal order Sordariales.</title>
        <authorList>
            <consortium name="Lawrence Berkeley National Laboratory"/>
            <person name="Hensen N."/>
            <person name="Bonometti L."/>
            <person name="Westerberg I."/>
            <person name="Brannstrom I.O."/>
            <person name="Guillou S."/>
            <person name="Cros-Aarteil S."/>
            <person name="Calhoun S."/>
            <person name="Haridas S."/>
            <person name="Kuo A."/>
            <person name="Mondo S."/>
            <person name="Pangilinan J."/>
            <person name="Riley R."/>
            <person name="LaButti K."/>
            <person name="Andreopoulos B."/>
            <person name="Lipzen A."/>
            <person name="Chen C."/>
            <person name="Yanf M."/>
            <person name="Daum C."/>
            <person name="Ng V."/>
            <person name="Clum A."/>
            <person name="Steindorff A."/>
            <person name="Ohm R."/>
            <person name="Martin F."/>
            <person name="Silar P."/>
            <person name="Natvig D."/>
            <person name="Lalanne C."/>
            <person name="Gautier V."/>
            <person name="Ament-velasquez S.L."/>
            <person name="Kruys A."/>
            <person name="Hutchinson M.I."/>
            <person name="Powell A.J."/>
            <person name="Barry K."/>
            <person name="Miller A.N."/>
            <person name="Grigoriev I.V."/>
            <person name="Debuchy R."/>
            <person name="Gladieux P."/>
            <person name="Thoren M.H."/>
            <person name="Johannesson H."/>
        </authorList>
    </citation>
    <scope>NUCLEOTIDE SEQUENCE</scope>
    <source>
        <strain evidence="2">SMH2392-1A</strain>
    </source>
</reference>
<accession>A0AA40EB44</accession>
<evidence type="ECO:0000313" key="3">
    <source>
        <dbReference type="Proteomes" id="UP001172101"/>
    </source>
</evidence>
<protein>
    <submittedName>
        <fullName evidence="2">Uncharacterized protein</fullName>
    </submittedName>
</protein>
<dbReference type="Proteomes" id="UP001172101">
    <property type="component" value="Unassembled WGS sequence"/>
</dbReference>
<comment type="caution">
    <text evidence="2">The sequence shown here is derived from an EMBL/GenBank/DDBJ whole genome shotgun (WGS) entry which is preliminary data.</text>
</comment>